<dbReference type="GO" id="GO:0051213">
    <property type="term" value="F:dioxygenase activity"/>
    <property type="evidence" value="ECO:0007669"/>
    <property type="project" value="UniProtKB-KW"/>
</dbReference>
<keyword evidence="2" id="KW-0223">Dioxygenase</keyword>
<comment type="caution">
    <text evidence="2">The sequence shown here is derived from an EMBL/GenBank/DDBJ whole genome shotgun (WGS) entry which is preliminary data.</text>
</comment>
<dbReference type="Proteomes" id="UP000253324">
    <property type="component" value="Unassembled WGS sequence"/>
</dbReference>
<feature type="domain" description="Cupin type-2" evidence="1">
    <location>
        <begin position="41"/>
        <end position="97"/>
    </location>
</feature>
<dbReference type="AlphaFoldDB" id="A0A368Z4B8"/>
<dbReference type="InterPro" id="IPR014710">
    <property type="entry name" value="RmlC-like_jellyroll"/>
</dbReference>
<gene>
    <name evidence="2" type="ORF">C7476_10163</name>
</gene>
<dbReference type="PANTHER" id="PTHR43698">
    <property type="entry name" value="RIBD C-TERMINAL DOMAIN CONTAINING PROTEIN"/>
    <property type="match status" value="1"/>
</dbReference>
<keyword evidence="3" id="KW-1185">Reference proteome</keyword>
<dbReference type="InterPro" id="IPR011051">
    <property type="entry name" value="RmlC_Cupin_sf"/>
</dbReference>
<organism evidence="2 3">
    <name type="scientific">Phyllobacterium bourgognense</name>
    <dbReference type="NCBI Taxonomy" id="314236"/>
    <lineage>
        <taxon>Bacteria</taxon>
        <taxon>Pseudomonadati</taxon>
        <taxon>Pseudomonadota</taxon>
        <taxon>Alphaproteobacteria</taxon>
        <taxon>Hyphomicrobiales</taxon>
        <taxon>Phyllobacteriaceae</taxon>
        <taxon>Phyllobacterium</taxon>
    </lineage>
</organism>
<keyword evidence="2" id="KW-0560">Oxidoreductase</keyword>
<dbReference type="PANTHER" id="PTHR43698:SF1">
    <property type="entry name" value="BLL4564 PROTEIN"/>
    <property type="match status" value="1"/>
</dbReference>
<protein>
    <submittedName>
        <fullName evidence="2">Quercetin dioxygenase-like cupin family protein</fullName>
    </submittedName>
</protein>
<proteinExistence type="predicted"/>
<dbReference type="Gene3D" id="2.60.120.10">
    <property type="entry name" value="Jelly Rolls"/>
    <property type="match status" value="1"/>
</dbReference>
<dbReference type="InterPro" id="IPR047263">
    <property type="entry name" value="HNL-like_cupin"/>
</dbReference>
<dbReference type="OrthoDB" id="9802489at2"/>
<evidence type="ECO:0000313" key="3">
    <source>
        <dbReference type="Proteomes" id="UP000253324"/>
    </source>
</evidence>
<dbReference type="RefSeq" id="WP_114427941.1">
    <property type="nucleotide sequence ID" value="NZ_QPJM01000001.1"/>
</dbReference>
<evidence type="ECO:0000313" key="2">
    <source>
        <dbReference type="EMBL" id="RCW87303.1"/>
    </source>
</evidence>
<accession>A0A368Z4B8</accession>
<reference evidence="2 3" key="1">
    <citation type="submission" date="2018-07" db="EMBL/GenBank/DDBJ databases">
        <title>Genomic Encyclopedia of Type Strains, Phase III (KMG-III): the genomes of soil and plant-associated and newly described type strains.</title>
        <authorList>
            <person name="Whitman W."/>
        </authorList>
    </citation>
    <scope>NUCLEOTIDE SEQUENCE [LARGE SCALE GENOMIC DNA]</scope>
    <source>
        <strain evidence="2 3">31-25a</strain>
    </source>
</reference>
<dbReference type="SUPFAM" id="SSF51182">
    <property type="entry name" value="RmlC-like cupins"/>
    <property type="match status" value="1"/>
</dbReference>
<evidence type="ECO:0000259" key="1">
    <source>
        <dbReference type="Pfam" id="PF07883"/>
    </source>
</evidence>
<sequence length="133" mass="14565">MDIKPSGSVPSRRASYEWFSGTVWIDPIIDAGAPARLQAAVVRFEPGARTAWHTHPLGQTLHVTSGFGLAQVWGGPIQTIKVGDTVWIPPGEKHWHGAGPENFMVHIAMQEALDGKTVEWLEKVSDTQYSGHD</sequence>
<dbReference type="CDD" id="cd02233">
    <property type="entry name" value="cupin_HNL-like"/>
    <property type="match status" value="1"/>
</dbReference>
<dbReference type="EMBL" id="QPJM01000001">
    <property type="protein sequence ID" value="RCW87303.1"/>
    <property type="molecule type" value="Genomic_DNA"/>
</dbReference>
<dbReference type="Pfam" id="PF07883">
    <property type="entry name" value="Cupin_2"/>
    <property type="match status" value="1"/>
</dbReference>
<name>A0A368Z4B8_9HYPH</name>
<dbReference type="InterPro" id="IPR013096">
    <property type="entry name" value="Cupin_2"/>
</dbReference>